<evidence type="ECO:0000313" key="5">
    <source>
        <dbReference type="EMBL" id="HDY59682.1"/>
    </source>
</evidence>
<feature type="domain" description="Right handed beta helix" evidence="4">
    <location>
        <begin position="155"/>
        <end position="299"/>
    </location>
</feature>
<organism evidence="5">
    <name type="scientific">candidate division WOR-3 bacterium</name>
    <dbReference type="NCBI Taxonomy" id="2052148"/>
    <lineage>
        <taxon>Bacteria</taxon>
        <taxon>Bacteria division WOR-3</taxon>
    </lineage>
</organism>
<evidence type="ECO:0000256" key="1">
    <source>
        <dbReference type="ARBA" id="ARBA00004906"/>
    </source>
</evidence>
<dbReference type="EMBL" id="DSKY01000021">
    <property type="protein sequence ID" value="HDY59682.1"/>
    <property type="molecule type" value="Genomic_DNA"/>
</dbReference>
<keyword evidence="2" id="KW-0677">Repeat</keyword>
<dbReference type="PANTHER" id="PTHR22990">
    <property type="entry name" value="F-BOX ONLY PROTEIN"/>
    <property type="match status" value="1"/>
</dbReference>
<evidence type="ECO:0000256" key="3">
    <source>
        <dbReference type="ARBA" id="ARBA00022786"/>
    </source>
</evidence>
<dbReference type="InterPro" id="IPR011050">
    <property type="entry name" value="Pectin_lyase_fold/virulence"/>
</dbReference>
<protein>
    <recommendedName>
        <fullName evidence="4">Right handed beta helix domain-containing protein</fullName>
    </recommendedName>
</protein>
<proteinExistence type="predicted"/>
<dbReference type="Pfam" id="PF13229">
    <property type="entry name" value="Beta_helix"/>
    <property type="match status" value="1"/>
</dbReference>
<evidence type="ECO:0000256" key="2">
    <source>
        <dbReference type="ARBA" id="ARBA00022737"/>
    </source>
</evidence>
<dbReference type="InterPro" id="IPR006626">
    <property type="entry name" value="PbH1"/>
</dbReference>
<reference evidence="5" key="1">
    <citation type="journal article" date="2020" name="mSystems">
        <title>Genome- and Community-Level Interaction Insights into Carbon Utilization and Element Cycling Functions of Hydrothermarchaeota in Hydrothermal Sediment.</title>
        <authorList>
            <person name="Zhou Z."/>
            <person name="Liu Y."/>
            <person name="Xu W."/>
            <person name="Pan J."/>
            <person name="Luo Z.H."/>
            <person name="Li M."/>
        </authorList>
    </citation>
    <scope>NUCLEOTIDE SEQUENCE [LARGE SCALE GENOMIC DNA]</scope>
    <source>
        <strain evidence="5">SpSt-258</strain>
    </source>
</reference>
<dbReference type="SUPFAM" id="SSF51126">
    <property type="entry name" value="Pectin lyase-like"/>
    <property type="match status" value="1"/>
</dbReference>
<evidence type="ECO:0000259" key="4">
    <source>
        <dbReference type="Pfam" id="PF13229"/>
    </source>
</evidence>
<gene>
    <name evidence="5" type="ORF">ENP86_09050</name>
</gene>
<dbReference type="InterPro" id="IPR051550">
    <property type="entry name" value="SCF-Subunits/Alg-Epimerases"/>
</dbReference>
<dbReference type="InterPro" id="IPR039448">
    <property type="entry name" value="Beta_helix"/>
</dbReference>
<dbReference type="InterPro" id="IPR012334">
    <property type="entry name" value="Pectin_lyas_fold"/>
</dbReference>
<sequence>MMIFLMLFNGFISVMPDMNLDSIFIIAKPKDTIFIKNGIYNALAEQYIEKICGNCIEPLTAVRTTVGFHIKGKGLVIVGEDRDSTILFTNAGYGLFFENCDVHISNLTVTGGKRSSDGNATDAGIVVKNSRVIIHNVAVIDNTDRIDTVVVGIGGIFGREGAEIYISNCFIYNNTWDGIALYRGASAVITDNIIKKGRGAGIGITWDASALVFRNFISEYWKGIGCFGNSSAVVMNNAVFDNLGWGVIATGSSYMKILNNVIYHNGNCGFAVWDSNATGLFENNIVTENGWKEEWVCPCVGAWMNGILEKFPIRFNNFWNNKSGNYQGMEDQTGINGNISADPYFSKERFILKPNSPCINSGDTLIIDLDGSRSDMGLWGGPMSRKIE</sequence>
<dbReference type="NCBIfam" id="TIGR03804">
    <property type="entry name" value="para_beta_helix"/>
    <property type="match status" value="1"/>
</dbReference>
<comment type="caution">
    <text evidence="5">The sequence shown here is derived from an EMBL/GenBank/DDBJ whole genome shotgun (WGS) entry which is preliminary data.</text>
</comment>
<keyword evidence="3" id="KW-0833">Ubl conjugation pathway</keyword>
<name>A0A7V0Z6Q0_UNCW3</name>
<dbReference type="AlphaFoldDB" id="A0A7V0Z6Q0"/>
<dbReference type="PANTHER" id="PTHR22990:SF15">
    <property type="entry name" value="F-BOX ONLY PROTEIN 10"/>
    <property type="match status" value="1"/>
</dbReference>
<dbReference type="SMART" id="SM00710">
    <property type="entry name" value="PbH1"/>
    <property type="match status" value="5"/>
</dbReference>
<accession>A0A7V0Z6Q0</accession>
<dbReference type="Gene3D" id="2.160.20.10">
    <property type="entry name" value="Single-stranded right-handed beta-helix, Pectin lyase-like"/>
    <property type="match status" value="1"/>
</dbReference>
<dbReference type="InterPro" id="IPR022441">
    <property type="entry name" value="Para_beta_helix_rpt-2"/>
</dbReference>
<comment type="pathway">
    <text evidence="1">Protein modification; protein ubiquitination.</text>
</comment>